<dbReference type="EMBL" id="NWVW01000001">
    <property type="protein sequence ID" value="PHO11168.1"/>
    <property type="molecule type" value="Genomic_DNA"/>
</dbReference>
<feature type="signal peptide" evidence="1">
    <location>
        <begin position="1"/>
        <end position="18"/>
    </location>
</feature>
<evidence type="ECO:0000259" key="2">
    <source>
        <dbReference type="Pfam" id="PF13472"/>
    </source>
</evidence>
<organism evidence="3 4">
    <name type="scientific">Malaciobacter canalis</name>
    <dbReference type="NCBI Taxonomy" id="1912871"/>
    <lineage>
        <taxon>Bacteria</taxon>
        <taxon>Pseudomonadati</taxon>
        <taxon>Campylobacterota</taxon>
        <taxon>Epsilonproteobacteria</taxon>
        <taxon>Campylobacterales</taxon>
        <taxon>Arcobacteraceae</taxon>
        <taxon>Malaciobacter</taxon>
    </lineage>
</organism>
<feature type="chain" id="PRO_5047348102" evidence="1">
    <location>
        <begin position="19"/>
        <end position="202"/>
    </location>
</feature>
<feature type="domain" description="SGNH hydrolase-type esterase" evidence="2">
    <location>
        <begin position="27"/>
        <end position="188"/>
    </location>
</feature>
<evidence type="ECO:0000313" key="3">
    <source>
        <dbReference type="EMBL" id="PHO11168.1"/>
    </source>
</evidence>
<dbReference type="CDD" id="cd01822">
    <property type="entry name" value="Lysophospholipase_L1_like"/>
    <property type="match status" value="1"/>
</dbReference>
<dbReference type="PANTHER" id="PTHR30383">
    <property type="entry name" value="THIOESTERASE 1/PROTEASE 1/LYSOPHOSPHOLIPASE L1"/>
    <property type="match status" value="1"/>
</dbReference>
<keyword evidence="4" id="KW-1185">Reference proteome</keyword>
<proteinExistence type="predicted"/>
<name>A0ABX4LXV0_9BACT</name>
<dbReference type="InterPro" id="IPR036514">
    <property type="entry name" value="SGNH_hydro_sf"/>
</dbReference>
<reference evidence="3 4" key="1">
    <citation type="submission" date="2017-09" db="EMBL/GenBank/DDBJ databases">
        <authorList>
            <person name="Perez-Cataluna A."/>
            <person name="Figueras M.J."/>
            <person name="Salas-Masso N."/>
        </authorList>
    </citation>
    <scope>NUCLEOTIDE SEQUENCE [LARGE SCALE GENOMIC DNA]</scope>
    <source>
        <strain evidence="3 4">F138-33</strain>
    </source>
</reference>
<dbReference type="Proteomes" id="UP000221384">
    <property type="component" value="Unassembled WGS sequence"/>
</dbReference>
<keyword evidence="1" id="KW-0732">Signal</keyword>
<evidence type="ECO:0000313" key="4">
    <source>
        <dbReference type="Proteomes" id="UP000221384"/>
    </source>
</evidence>
<dbReference type="InterPro" id="IPR013830">
    <property type="entry name" value="SGNH_hydro"/>
</dbReference>
<protein>
    <submittedName>
        <fullName evidence="3">Arylesterase</fullName>
    </submittedName>
</protein>
<dbReference type="PANTHER" id="PTHR30383:SF24">
    <property type="entry name" value="THIOESTERASE 1_PROTEASE 1_LYSOPHOSPHOLIPASE L1"/>
    <property type="match status" value="1"/>
</dbReference>
<dbReference type="Pfam" id="PF13472">
    <property type="entry name" value="Lipase_GDSL_2"/>
    <property type="match status" value="1"/>
</dbReference>
<dbReference type="SUPFAM" id="SSF52266">
    <property type="entry name" value="SGNH hydrolase"/>
    <property type="match status" value="1"/>
</dbReference>
<sequence length="202" mass="22683">MKKIILTLFLITLQIVSANSNTKTILFLGDSLTEGLGVAQKDAFPNLVENMIKTKLKKDIKIINGGVSGSTTSDGLSRLKWYLKRKPDIVFIALGANDGLRGLNLQQSQKNLEEIVEFAQKSKAKVFLAGMLIPPNYGPEYSKRFKKMYEEIKDKYKLKSMPFLLDGVAGEKELNQSDGIHPNAQGHKYIAKEVYKFLKEEL</sequence>
<dbReference type="Gene3D" id="3.40.50.1110">
    <property type="entry name" value="SGNH hydrolase"/>
    <property type="match status" value="1"/>
</dbReference>
<evidence type="ECO:0000256" key="1">
    <source>
        <dbReference type="SAM" id="SignalP"/>
    </source>
</evidence>
<comment type="caution">
    <text evidence="3">The sequence shown here is derived from an EMBL/GenBank/DDBJ whole genome shotgun (WGS) entry which is preliminary data.</text>
</comment>
<gene>
    <name evidence="3" type="ORF">CPG37_01605</name>
</gene>
<dbReference type="InterPro" id="IPR051532">
    <property type="entry name" value="Ester_Hydrolysis_Enzymes"/>
</dbReference>
<accession>A0ABX4LXV0</accession>
<dbReference type="RefSeq" id="WP_099333493.1">
    <property type="nucleotide sequence ID" value="NZ_CP042812.1"/>
</dbReference>